<dbReference type="NCBIfam" id="NF008805">
    <property type="entry name" value="PRK11824.1"/>
    <property type="match status" value="1"/>
</dbReference>
<dbReference type="FunFam" id="2.40.50.140:FF:000189">
    <property type="entry name" value="Polyribonucleotide nucleotidyltransferase, putative"/>
    <property type="match status" value="1"/>
</dbReference>
<comment type="subcellular location">
    <subcellularLocation>
        <location evidence="8">Cytoplasm</location>
    </subcellularLocation>
</comment>
<dbReference type="GO" id="GO:0005829">
    <property type="term" value="C:cytosol"/>
    <property type="evidence" value="ECO:0007669"/>
    <property type="project" value="TreeGrafter"/>
</dbReference>
<dbReference type="FunFam" id="3.30.1370.10:FF:000001">
    <property type="entry name" value="Polyribonucleotide nucleotidyltransferase"/>
    <property type="match status" value="1"/>
</dbReference>
<comment type="caution">
    <text evidence="10">The sequence shown here is derived from an EMBL/GenBank/DDBJ whole genome shotgun (WGS) entry which is preliminary data.</text>
</comment>
<dbReference type="GO" id="GO:0003723">
    <property type="term" value="F:RNA binding"/>
    <property type="evidence" value="ECO:0007669"/>
    <property type="project" value="UniProtKB-UniRule"/>
</dbReference>
<comment type="cofactor">
    <cofactor evidence="8">
        <name>Mg(2+)</name>
        <dbReference type="ChEBI" id="CHEBI:18420"/>
    </cofactor>
</comment>
<comment type="similarity">
    <text evidence="1 8">Belongs to the polyribonucleotide nucleotidyltransferase family.</text>
</comment>
<protein>
    <recommendedName>
        <fullName evidence="8">Polyribonucleotide nucleotidyltransferase</fullName>
        <ecNumber evidence="8">2.7.7.8</ecNumber>
    </recommendedName>
    <alternativeName>
        <fullName evidence="8">Polynucleotide phosphorylase</fullName>
        <shortName evidence="8">PNPase</shortName>
    </alternativeName>
</protein>
<dbReference type="SUPFAM" id="SSF50249">
    <property type="entry name" value="Nucleic acid-binding proteins"/>
    <property type="match status" value="1"/>
</dbReference>
<dbReference type="SUPFAM" id="SSF54791">
    <property type="entry name" value="Eukaryotic type KH-domain (KH-domain type I)"/>
    <property type="match status" value="1"/>
</dbReference>
<keyword evidence="4 8" id="KW-0548">Nucleotidyltransferase</keyword>
<dbReference type="InterPro" id="IPR036345">
    <property type="entry name" value="ExoRNase_PH_dom2_sf"/>
</dbReference>
<keyword evidence="6 8" id="KW-0460">Magnesium</keyword>
<dbReference type="GO" id="GO:0006396">
    <property type="term" value="P:RNA processing"/>
    <property type="evidence" value="ECO:0007669"/>
    <property type="project" value="InterPro"/>
</dbReference>
<comment type="function">
    <text evidence="8">Involved in mRNA degradation. Catalyzes the phosphorolysis of single-stranded polyribonucleotides processively in the 3'- to 5'-direction.</text>
</comment>
<dbReference type="CDD" id="cd04472">
    <property type="entry name" value="S1_PNPase"/>
    <property type="match status" value="1"/>
</dbReference>
<dbReference type="Gene3D" id="3.30.1370.10">
    <property type="entry name" value="K Homology domain, type 1"/>
    <property type="match status" value="1"/>
</dbReference>
<dbReference type="InterPro" id="IPR036456">
    <property type="entry name" value="PNPase_PH_RNA-bd_sf"/>
</dbReference>
<dbReference type="AlphaFoldDB" id="A0A6M1SYT3"/>
<dbReference type="InterPro" id="IPR003029">
    <property type="entry name" value="S1_domain"/>
</dbReference>
<evidence type="ECO:0000313" key="10">
    <source>
        <dbReference type="EMBL" id="NGP76334.1"/>
    </source>
</evidence>
<dbReference type="Pfam" id="PF03725">
    <property type="entry name" value="RNase_PH_C"/>
    <property type="match status" value="1"/>
</dbReference>
<feature type="binding site" evidence="8">
    <location>
        <position position="494"/>
    </location>
    <ligand>
        <name>Mg(2+)</name>
        <dbReference type="ChEBI" id="CHEBI:18420"/>
    </ligand>
</feature>
<dbReference type="GO" id="GO:0000175">
    <property type="term" value="F:3'-5'-RNA exonuclease activity"/>
    <property type="evidence" value="ECO:0007669"/>
    <property type="project" value="TreeGrafter"/>
</dbReference>
<dbReference type="GO" id="GO:0000287">
    <property type="term" value="F:magnesium ion binding"/>
    <property type="evidence" value="ECO:0007669"/>
    <property type="project" value="UniProtKB-UniRule"/>
</dbReference>
<dbReference type="InterPro" id="IPR027408">
    <property type="entry name" value="PNPase/RNase_PH_dom_sf"/>
</dbReference>
<dbReference type="SMART" id="SM00316">
    <property type="entry name" value="S1"/>
    <property type="match status" value="1"/>
</dbReference>
<dbReference type="CDD" id="cd11364">
    <property type="entry name" value="RNase_PH_PNPase_2"/>
    <property type="match status" value="1"/>
</dbReference>
<dbReference type="InterPro" id="IPR015848">
    <property type="entry name" value="PNPase_PH_RNA-bd_bac/org-type"/>
</dbReference>
<name>A0A6M1SYT3_9BACT</name>
<dbReference type="RefSeq" id="WP_165140592.1">
    <property type="nucleotide sequence ID" value="NZ_JAALLT010000002.1"/>
</dbReference>
<dbReference type="PANTHER" id="PTHR11252">
    <property type="entry name" value="POLYRIBONUCLEOTIDE NUCLEOTIDYLTRANSFERASE"/>
    <property type="match status" value="1"/>
</dbReference>
<dbReference type="Gene3D" id="3.30.230.70">
    <property type="entry name" value="GHMP Kinase, N-terminal domain"/>
    <property type="match status" value="2"/>
</dbReference>
<dbReference type="InterPro" id="IPR036612">
    <property type="entry name" value="KH_dom_type_1_sf"/>
</dbReference>
<dbReference type="SMART" id="SM00322">
    <property type="entry name" value="KH"/>
    <property type="match status" value="1"/>
</dbReference>
<dbReference type="InterPro" id="IPR012340">
    <property type="entry name" value="NA-bd_OB-fold"/>
</dbReference>
<dbReference type="InterPro" id="IPR004088">
    <property type="entry name" value="KH_dom_type_1"/>
</dbReference>
<dbReference type="GO" id="GO:0006402">
    <property type="term" value="P:mRNA catabolic process"/>
    <property type="evidence" value="ECO:0007669"/>
    <property type="project" value="UniProtKB-UniRule"/>
</dbReference>
<dbReference type="HAMAP" id="MF_01595">
    <property type="entry name" value="PNPase"/>
    <property type="match status" value="1"/>
</dbReference>
<evidence type="ECO:0000256" key="3">
    <source>
        <dbReference type="ARBA" id="ARBA00022679"/>
    </source>
</evidence>
<dbReference type="Pfam" id="PF00575">
    <property type="entry name" value="S1"/>
    <property type="match status" value="1"/>
</dbReference>
<gene>
    <name evidence="8 10" type="primary">pnp</name>
    <name evidence="10" type="ORF">G3570_06805</name>
</gene>
<dbReference type="Gene3D" id="2.40.50.140">
    <property type="entry name" value="Nucleic acid-binding proteins"/>
    <property type="match status" value="1"/>
</dbReference>
<dbReference type="CDD" id="cd02393">
    <property type="entry name" value="KH-I_PNPase"/>
    <property type="match status" value="1"/>
</dbReference>
<dbReference type="NCBIfam" id="TIGR03591">
    <property type="entry name" value="polynuc_phos"/>
    <property type="match status" value="1"/>
</dbReference>
<evidence type="ECO:0000256" key="4">
    <source>
        <dbReference type="ARBA" id="ARBA00022695"/>
    </source>
</evidence>
<dbReference type="GO" id="GO:0004654">
    <property type="term" value="F:polyribonucleotide nucleotidyltransferase activity"/>
    <property type="evidence" value="ECO:0007669"/>
    <property type="project" value="UniProtKB-UniRule"/>
</dbReference>
<evidence type="ECO:0000256" key="2">
    <source>
        <dbReference type="ARBA" id="ARBA00022490"/>
    </source>
</evidence>
<feature type="domain" description="S1 motif" evidence="9">
    <location>
        <begin position="629"/>
        <end position="697"/>
    </location>
</feature>
<dbReference type="PROSITE" id="PS50126">
    <property type="entry name" value="S1"/>
    <property type="match status" value="1"/>
</dbReference>
<proteinExistence type="inferred from homology"/>
<keyword evidence="2 8" id="KW-0963">Cytoplasm</keyword>
<dbReference type="EMBL" id="JAALLT010000002">
    <property type="protein sequence ID" value="NGP76334.1"/>
    <property type="molecule type" value="Genomic_DNA"/>
</dbReference>
<dbReference type="PANTHER" id="PTHR11252:SF0">
    <property type="entry name" value="POLYRIBONUCLEOTIDE NUCLEOTIDYLTRANSFERASE 1, MITOCHONDRIAL"/>
    <property type="match status" value="1"/>
</dbReference>
<accession>A0A6M1SYT3</accession>
<dbReference type="InterPro" id="IPR020568">
    <property type="entry name" value="Ribosomal_Su5_D2-typ_SF"/>
</dbReference>
<dbReference type="FunFam" id="3.30.230.70:FF:000001">
    <property type="entry name" value="Polyribonucleotide nucleotidyltransferase"/>
    <property type="match status" value="1"/>
</dbReference>
<evidence type="ECO:0000259" key="9">
    <source>
        <dbReference type="PROSITE" id="PS50126"/>
    </source>
</evidence>
<dbReference type="Pfam" id="PF03726">
    <property type="entry name" value="PNPase"/>
    <property type="match status" value="1"/>
</dbReference>
<organism evidence="10 11">
    <name type="scientific">Halalkalibaculum roseum</name>
    <dbReference type="NCBI Taxonomy" id="2709311"/>
    <lineage>
        <taxon>Bacteria</taxon>
        <taxon>Pseudomonadati</taxon>
        <taxon>Balneolota</taxon>
        <taxon>Balneolia</taxon>
        <taxon>Balneolales</taxon>
        <taxon>Balneolaceae</taxon>
        <taxon>Halalkalibaculum</taxon>
    </lineage>
</organism>
<evidence type="ECO:0000256" key="5">
    <source>
        <dbReference type="ARBA" id="ARBA00022723"/>
    </source>
</evidence>
<dbReference type="Pfam" id="PF01138">
    <property type="entry name" value="RNase_PH"/>
    <property type="match status" value="2"/>
</dbReference>
<evidence type="ECO:0000256" key="7">
    <source>
        <dbReference type="ARBA" id="ARBA00022884"/>
    </source>
</evidence>
<dbReference type="InterPro" id="IPR004087">
    <property type="entry name" value="KH_dom"/>
</dbReference>
<evidence type="ECO:0000256" key="1">
    <source>
        <dbReference type="ARBA" id="ARBA00007404"/>
    </source>
</evidence>
<reference evidence="10 11" key="1">
    <citation type="submission" date="2020-02" db="EMBL/GenBank/DDBJ databases">
        <title>Balneolaceae bacterium YR4-1, complete genome.</title>
        <authorList>
            <person name="Li Y."/>
            <person name="Wu S."/>
        </authorList>
    </citation>
    <scope>NUCLEOTIDE SEQUENCE [LARGE SCALE GENOMIC DNA]</scope>
    <source>
        <strain evidence="10 11">YR4-1</strain>
    </source>
</reference>
<dbReference type="FunFam" id="3.30.230.70:FF:000002">
    <property type="entry name" value="Polyribonucleotide nucleotidyltransferase"/>
    <property type="match status" value="1"/>
</dbReference>
<dbReference type="CDD" id="cd11363">
    <property type="entry name" value="RNase_PH_PNPase_1"/>
    <property type="match status" value="1"/>
</dbReference>
<keyword evidence="11" id="KW-1185">Reference proteome</keyword>
<evidence type="ECO:0000256" key="6">
    <source>
        <dbReference type="ARBA" id="ARBA00022842"/>
    </source>
</evidence>
<dbReference type="SUPFAM" id="SSF46915">
    <property type="entry name" value="Polynucleotide phosphorylase/guanosine pentaphosphate synthase (PNPase/GPSI), domain 3"/>
    <property type="match status" value="1"/>
</dbReference>
<dbReference type="InterPro" id="IPR015847">
    <property type="entry name" value="ExoRNase_PH_dom2"/>
</dbReference>
<dbReference type="PIRSF" id="PIRSF005499">
    <property type="entry name" value="PNPase"/>
    <property type="match status" value="1"/>
</dbReference>
<dbReference type="InterPro" id="IPR012162">
    <property type="entry name" value="PNPase"/>
</dbReference>
<dbReference type="SUPFAM" id="SSF54211">
    <property type="entry name" value="Ribosomal protein S5 domain 2-like"/>
    <property type="match status" value="2"/>
</dbReference>
<feature type="binding site" evidence="8">
    <location>
        <position position="488"/>
    </location>
    <ligand>
        <name>Mg(2+)</name>
        <dbReference type="ChEBI" id="CHEBI:18420"/>
    </ligand>
</feature>
<dbReference type="PROSITE" id="PS50084">
    <property type="entry name" value="KH_TYPE_1"/>
    <property type="match status" value="1"/>
</dbReference>
<dbReference type="Proteomes" id="UP000473278">
    <property type="component" value="Unassembled WGS sequence"/>
</dbReference>
<keyword evidence="7 8" id="KW-0694">RNA-binding</keyword>
<evidence type="ECO:0000256" key="8">
    <source>
        <dbReference type="HAMAP-Rule" id="MF_01595"/>
    </source>
</evidence>
<sequence length="707" mass="77526">MKEEFKSVEFAPGKTLSVETGRIAKQADGCVTVRMGDTMVLCTAVSAKEPKPGQDFFPLTVDLRESFSAGGKFPGGFIKREGRPSEKEILSSRLIDRTIRPLFPKNYRCETQIICSVLSSDGENDGDVLGGFGASAALHISDAPFDGPSAEVRVGRVDGEFVINPTVSELKESDIDMIVGGTAESVLMMEGEMEEISEAEMLDAIKAAHQSIIKLCEFQEELREEFGKEKRVFEPEPVDEDLKAKVHEKAEDRVRELVNTGLGKEEYNEGLKNIKDSVAEELTELEEYEEEGDTIKGIVGDIETDQLRNMVLEKKRRIDGRSPEDIRDIWTQVGYLARTHGSAIFTRGETQALVSVTLGTKKDAQAVDTLLVEEDKNFFLHYNFPPYCVGEAGFLRGPGRREIGHGHLAERAIKKLMPSFEDFGYVIRVISDITESNGSSSMASVCGGSMALMDAGVPLKKPVAGIAMGMIVGENDQVVLSDIRGEEDFMGDMDFKTAGSSEGLTACQMDMKVRGISFEVLEEALQQAHEGRLHILEKMAETISRPKDNISEYAPQFINMTIDGDQIGAVIGPGGKVIQTLQKETDTEIWVEEDDETGKGKITITANDLAKAEEAKKRIQGIVGQLDEGATYQGVVKAIKEYGAFVEIVPGKDGLLHVSEISHEHVKNVSDVLSVGDEIEVKLLKVEHGGKLRLSRKALIPKNGEEE</sequence>
<dbReference type="InterPro" id="IPR001247">
    <property type="entry name" value="ExoRNase_PH_dom1"/>
</dbReference>
<keyword evidence="3 8" id="KW-0808">Transferase</keyword>
<evidence type="ECO:0000313" key="11">
    <source>
        <dbReference type="Proteomes" id="UP000473278"/>
    </source>
</evidence>
<comment type="catalytic activity">
    <reaction evidence="8">
        <text>RNA(n+1) + phosphate = RNA(n) + a ribonucleoside 5'-diphosphate</text>
        <dbReference type="Rhea" id="RHEA:22096"/>
        <dbReference type="Rhea" id="RHEA-COMP:14527"/>
        <dbReference type="Rhea" id="RHEA-COMP:17342"/>
        <dbReference type="ChEBI" id="CHEBI:43474"/>
        <dbReference type="ChEBI" id="CHEBI:57930"/>
        <dbReference type="ChEBI" id="CHEBI:140395"/>
        <dbReference type="EC" id="2.7.7.8"/>
    </reaction>
</comment>
<dbReference type="EC" id="2.7.7.8" evidence="8"/>
<keyword evidence="5 8" id="KW-0479">Metal-binding</keyword>
<dbReference type="SUPFAM" id="SSF55666">
    <property type="entry name" value="Ribonuclease PH domain 2-like"/>
    <property type="match status" value="2"/>
</dbReference>
<dbReference type="Pfam" id="PF00013">
    <property type="entry name" value="KH_1"/>
    <property type="match status" value="1"/>
</dbReference>